<evidence type="ECO:0000256" key="2">
    <source>
        <dbReference type="ARBA" id="ARBA00004123"/>
    </source>
</evidence>
<reference evidence="11" key="1">
    <citation type="submission" date="2022-08" db="EMBL/GenBank/DDBJ databases">
        <authorList>
            <person name="Gutierrez-Valencia J."/>
        </authorList>
    </citation>
    <scope>NUCLEOTIDE SEQUENCE</scope>
</reference>
<comment type="subcellular location">
    <subcellularLocation>
        <location evidence="2">Nucleus</location>
    </subcellularLocation>
</comment>
<keyword evidence="8" id="KW-0472">Membrane</keyword>
<keyword evidence="6" id="KW-0378">Hydrolase</keyword>
<keyword evidence="8" id="KW-1133">Transmembrane helix</keyword>
<dbReference type="Proteomes" id="UP001154282">
    <property type="component" value="Unassembled WGS sequence"/>
</dbReference>
<protein>
    <recommendedName>
        <fullName evidence="13">Transposase</fullName>
    </recommendedName>
</protein>
<evidence type="ECO:0000256" key="5">
    <source>
        <dbReference type="ARBA" id="ARBA00022723"/>
    </source>
</evidence>
<dbReference type="PANTHER" id="PTHR22930">
    <property type="match status" value="1"/>
</dbReference>
<proteinExistence type="inferred from homology"/>
<comment type="cofactor">
    <cofactor evidence="1">
        <name>a divalent metal cation</name>
        <dbReference type="ChEBI" id="CHEBI:60240"/>
    </cofactor>
</comment>
<evidence type="ECO:0000256" key="8">
    <source>
        <dbReference type="SAM" id="Phobius"/>
    </source>
</evidence>
<gene>
    <name evidence="11" type="ORF">LITE_LOCUS46468</name>
</gene>
<evidence type="ECO:0000313" key="12">
    <source>
        <dbReference type="Proteomes" id="UP001154282"/>
    </source>
</evidence>
<keyword evidence="5" id="KW-0479">Metal-binding</keyword>
<evidence type="ECO:0008006" key="13">
    <source>
        <dbReference type="Google" id="ProtNLM"/>
    </source>
</evidence>
<dbReference type="Pfam" id="PF12776">
    <property type="entry name" value="Myb_DNA-bind_3"/>
    <property type="match status" value="1"/>
</dbReference>
<dbReference type="InterPro" id="IPR045249">
    <property type="entry name" value="HARBI1-like"/>
</dbReference>
<dbReference type="EMBL" id="CAMGYJ010000010">
    <property type="protein sequence ID" value="CAI0552538.1"/>
    <property type="molecule type" value="Genomic_DNA"/>
</dbReference>
<evidence type="ECO:0000256" key="1">
    <source>
        <dbReference type="ARBA" id="ARBA00001968"/>
    </source>
</evidence>
<dbReference type="GO" id="GO:0046872">
    <property type="term" value="F:metal ion binding"/>
    <property type="evidence" value="ECO:0007669"/>
    <property type="project" value="UniProtKB-KW"/>
</dbReference>
<name>A0AAV0R7Z0_9ROSI</name>
<dbReference type="InterPro" id="IPR027806">
    <property type="entry name" value="HARBI1_dom"/>
</dbReference>
<evidence type="ECO:0000256" key="7">
    <source>
        <dbReference type="ARBA" id="ARBA00023242"/>
    </source>
</evidence>
<dbReference type="GO" id="GO:0016787">
    <property type="term" value="F:hydrolase activity"/>
    <property type="evidence" value="ECO:0007669"/>
    <property type="project" value="UniProtKB-KW"/>
</dbReference>
<dbReference type="GO" id="GO:0004518">
    <property type="term" value="F:nuclease activity"/>
    <property type="evidence" value="ECO:0007669"/>
    <property type="project" value="UniProtKB-KW"/>
</dbReference>
<evidence type="ECO:0000259" key="9">
    <source>
        <dbReference type="Pfam" id="PF12776"/>
    </source>
</evidence>
<feature type="transmembrane region" description="Helical" evidence="8">
    <location>
        <begin position="89"/>
        <end position="110"/>
    </location>
</feature>
<evidence type="ECO:0000313" key="11">
    <source>
        <dbReference type="EMBL" id="CAI0552538.1"/>
    </source>
</evidence>
<keyword evidence="7" id="KW-0539">Nucleus</keyword>
<dbReference type="InterPro" id="IPR024752">
    <property type="entry name" value="Myb/SANT-like_dom"/>
</dbReference>
<evidence type="ECO:0000256" key="3">
    <source>
        <dbReference type="ARBA" id="ARBA00006958"/>
    </source>
</evidence>
<keyword evidence="12" id="KW-1185">Reference proteome</keyword>
<dbReference type="AlphaFoldDB" id="A0AAV0R7Z0"/>
<dbReference type="PANTHER" id="PTHR22930:SF268">
    <property type="entry name" value="NUCLEASE HARBI1"/>
    <property type="match status" value="1"/>
</dbReference>
<dbReference type="Pfam" id="PF13359">
    <property type="entry name" value="DDE_Tnp_4"/>
    <property type="match status" value="1"/>
</dbReference>
<evidence type="ECO:0000256" key="6">
    <source>
        <dbReference type="ARBA" id="ARBA00022801"/>
    </source>
</evidence>
<comment type="similarity">
    <text evidence="3">Belongs to the HARBI1 family.</text>
</comment>
<evidence type="ECO:0000259" key="10">
    <source>
        <dbReference type="Pfam" id="PF13359"/>
    </source>
</evidence>
<evidence type="ECO:0000256" key="4">
    <source>
        <dbReference type="ARBA" id="ARBA00022722"/>
    </source>
</evidence>
<keyword evidence="8" id="KW-0812">Transmembrane</keyword>
<dbReference type="GO" id="GO:0005634">
    <property type="term" value="C:nucleus"/>
    <property type="evidence" value="ECO:0007669"/>
    <property type="project" value="UniProtKB-SubCell"/>
</dbReference>
<feature type="domain" description="DDE Tnp4" evidence="10">
    <location>
        <begin position="14"/>
        <end position="70"/>
    </location>
</feature>
<keyword evidence="4" id="KW-0540">Nuclease</keyword>
<comment type="caution">
    <text evidence="11">The sequence shown here is derived from an EMBL/GenBank/DDBJ whole genome shotgun (WGS) entry which is preliminary data.</text>
</comment>
<organism evidence="11 12">
    <name type="scientific">Linum tenue</name>
    <dbReference type="NCBI Taxonomy" id="586396"/>
    <lineage>
        <taxon>Eukaryota</taxon>
        <taxon>Viridiplantae</taxon>
        <taxon>Streptophyta</taxon>
        <taxon>Embryophyta</taxon>
        <taxon>Tracheophyta</taxon>
        <taxon>Spermatophyta</taxon>
        <taxon>Magnoliopsida</taxon>
        <taxon>eudicotyledons</taxon>
        <taxon>Gunneridae</taxon>
        <taxon>Pentapetalae</taxon>
        <taxon>rosids</taxon>
        <taxon>fabids</taxon>
        <taxon>Malpighiales</taxon>
        <taxon>Linaceae</taxon>
        <taxon>Linum</taxon>
    </lineage>
</organism>
<sequence length="197" mass="22553">MSAYISPQDCIGAIDGTHFRVKVNRASQTRFRGRKEWPTQNVLASCNFDLQFLYVLAGWEGTASDSRILKDAFARPHGLVIPEGMSCSIIILVCVSLLLASFIFSLMFLITYREILSRRWWPKGKQTIVGETSTKENLKWTEEMDNAFLESLLAEQRKGNMQDGMFTTHAYNNVVITLRGLFSHNFDKEKIKIGRRH</sequence>
<accession>A0AAV0R7Z0</accession>
<feature type="domain" description="Myb/SANT-like" evidence="9">
    <location>
        <begin position="139"/>
        <end position="192"/>
    </location>
</feature>